<evidence type="ECO:0000256" key="1">
    <source>
        <dbReference type="SAM" id="MobiDB-lite"/>
    </source>
</evidence>
<dbReference type="EMBL" id="HBIP01003667">
    <property type="protein sequence ID" value="CAE0486627.1"/>
    <property type="molecule type" value="Transcribed_RNA"/>
</dbReference>
<protein>
    <submittedName>
        <fullName evidence="2">Uncharacterized protein</fullName>
    </submittedName>
</protein>
<feature type="region of interest" description="Disordered" evidence="1">
    <location>
        <begin position="215"/>
        <end position="235"/>
    </location>
</feature>
<feature type="compositionally biased region" description="Low complexity" evidence="1">
    <location>
        <begin position="142"/>
        <end position="181"/>
    </location>
</feature>
<evidence type="ECO:0000313" key="2">
    <source>
        <dbReference type="EMBL" id="CAE0486627.1"/>
    </source>
</evidence>
<accession>A0A7S3VHD9</accession>
<proteinExistence type="predicted"/>
<gene>
    <name evidence="2" type="ORF">DTER00134_LOCUS1666</name>
</gene>
<name>A0A7S3VHD9_DUNTE</name>
<dbReference type="AlphaFoldDB" id="A0A7S3VHD9"/>
<organism evidence="2">
    <name type="scientific">Dunaliella tertiolecta</name>
    <name type="common">Green alga</name>
    <dbReference type="NCBI Taxonomy" id="3047"/>
    <lineage>
        <taxon>Eukaryota</taxon>
        <taxon>Viridiplantae</taxon>
        <taxon>Chlorophyta</taxon>
        <taxon>core chlorophytes</taxon>
        <taxon>Chlorophyceae</taxon>
        <taxon>CS clade</taxon>
        <taxon>Chlamydomonadales</taxon>
        <taxon>Dunaliellaceae</taxon>
        <taxon>Dunaliella</taxon>
    </lineage>
</organism>
<reference evidence="2" key="1">
    <citation type="submission" date="2021-01" db="EMBL/GenBank/DDBJ databases">
        <authorList>
            <person name="Corre E."/>
            <person name="Pelletier E."/>
            <person name="Niang G."/>
            <person name="Scheremetjew M."/>
            <person name="Finn R."/>
            <person name="Kale V."/>
            <person name="Holt S."/>
            <person name="Cochrane G."/>
            <person name="Meng A."/>
            <person name="Brown T."/>
            <person name="Cohen L."/>
        </authorList>
    </citation>
    <scope>NUCLEOTIDE SEQUENCE</scope>
    <source>
        <strain evidence="2">CCMP1320</strain>
    </source>
</reference>
<sequence length="269" mass="28630">MPQCPCTLCGAWQLDKDLKDESAAGLCAEQPFSSTLLRLHFPQQPSWVQRALTKEAAGQRVLSCKDCRRVLSRAKQLAADLSDEHRNPRKQARQSSDGSEDLRSSSPTLSSKGHPGAASMQDAPLRRLSCRPPSMELSSLHSTPSASGSTTPASSSTCFSLPSSTTSTPRLSSPAHGPAHAGQGGVPRTPGNPTLPRAPLLLPCWAIPLTPLPASHGGNSYSSGKADDDDSEESAAMRARFMNTVESAAMRIRSRPLHVRDFAKIKAGI</sequence>
<feature type="region of interest" description="Disordered" evidence="1">
    <location>
        <begin position="79"/>
        <end position="195"/>
    </location>
</feature>